<dbReference type="SUPFAM" id="SSF81383">
    <property type="entry name" value="F-box domain"/>
    <property type="match status" value="1"/>
</dbReference>
<dbReference type="SUPFAM" id="SSF52058">
    <property type="entry name" value="L domain-like"/>
    <property type="match status" value="1"/>
</dbReference>
<dbReference type="InterPro" id="IPR006566">
    <property type="entry name" value="FBD"/>
</dbReference>
<dbReference type="SMART" id="SM00579">
    <property type="entry name" value="FBD"/>
    <property type="match status" value="1"/>
</dbReference>
<dbReference type="InterPro" id="IPR053781">
    <property type="entry name" value="F-box_AtFBL13-like"/>
</dbReference>
<dbReference type="Gene3D" id="3.80.10.10">
    <property type="entry name" value="Ribonuclease Inhibitor"/>
    <property type="match status" value="1"/>
</dbReference>
<protein>
    <submittedName>
        <fullName evidence="2">Cyclin-like F-box</fullName>
    </submittedName>
</protein>
<name>D2DWA1_PHAVU</name>
<dbReference type="InterPro" id="IPR032675">
    <property type="entry name" value="LRR_dom_sf"/>
</dbReference>
<evidence type="ECO:0000259" key="1">
    <source>
        <dbReference type="PROSITE" id="PS50181"/>
    </source>
</evidence>
<proteinExistence type="predicted"/>
<evidence type="ECO:0000313" key="2">
    <source>
        <dbReference type="EMBL" id="ACZ74691.1"/>
    </source>
</evidence>
<dbReference type="InterPro" id="IPR036047">
    <property type="entry name" value="F-box-like_dom_sf"/>
</dbReference>
<accession>D2DWA1</accession>
<dbReference type="AlphaFoldDB" id="D2DWA1"/>
<dbReference type="PROSITE" id="PS50181">
    <property type="entry name" value="FBOX"/>
    <property type="match status" value="1"/>
</dbReference>
<dbReference type="Pfam" id="PF08387">
    <property type="entry name" value="FBD"/>
    <property type="match status" value="1"/>
</dbReference>
<reference evidence="2" key="1">
    <citation type="journal article" date="2009" name="Plant Physiol.">
        <title>A nomadic subtelomeric disease resistance gene cluster in common bean.</title>
        <authorList>
            <person name="David P."/>
            <person name="Chen N.W.G."/>
            <person name="Pedrosa-Harand A."/>
            <person name="Thareau V."/>
            <person name="Sevignac M."/>
            <person name="Cannon S.B."/>
            <person name="Debouck D."/>
            <person name="Langin T."/>
            <person name="Geffroy V."/>
        </authorList>
    </citation>
    <scope>NUCLEOTIDE SEQUENCE</scope>
</reference>
<dbReference type="Gene3D" id="1.20.1280.50">
    <property type="match status" value="1"/>
</dbReference>
<sequence length="444" mass="51421">MADIMSSFPDSILCYILSFLPTKDVVATSVLSKRWKLLWLSVTSMDFDHHDRMDFDKDACSRFLVPVYSFLLWRDMDQPLHRLRLRCCSFYNHYRVQTWIKAAMRRSGKLKHLDLNLDLFLAVPSVVFSCKTLVVLKLSHLMLSNISFVHLPLLKILHLNSVILTKCDDLLQHFLSGSPNLEDFLHSSIVVPSLVFSCKTLVVLKLANLLLKNIFFVDLPLLKILHLNSVSFSRDLDLLQQFLSVSPNLENLEVKNFNANAAEKFNRFSRLVRANIDAHLVPLENVKNVQVLVTDRICPKDLVFDLQNLVQLELTHVRLSKQWFEVLEVLQHCPKLQTLAIGIYEVNYYLLSEGHEGAVLPYPQPVPTCISLHLKTCVLNNYKGSGDELLFAKYILQNAKFLHIMKFFINIDTYETFWMNDRIRRDLFSCVKSSDTCELFFFMS</sequence>
<feature type="domain" description="F-box" evidence="1">
    <location>
        <begin position="2"/>
        <end position="50"/>
    </location>
</feature>
<dbReference type="PANTHER" id="PTHR31900">
    <property type="entry name" value="F-BOX/RNI SUPERFAMILY PROTEIN-RELATED"/>
    <property type="match status" value="1"/>
</dbReference>
<organism evidence="2">
    <name type="scientific">Phaseolus vulgaris</name>
    <name type="common">Kidney bean</name>
    <name type="synonym">French bean</name>
    <dbReference type="NCBI Taxonomy" id="3885"/>
    <lineage>
        <taxon>Eukaryota</taxon>
        <taxon>Viridiplantae</taxon>
        <taxon>Streptophyta</taxon>
        <taxon>Embryophyta</taxon>
        <taxon>Tracheophyta</taxon>
        <taxon>Spermatophyta</taxon>
        <taxon>Magnoliopsida</taxon>
        <taxon>eudicotyledons</taxon>
        <taxon>Gunneridae</taxon>
        <taxon>Pentapetalae</taxon>
        <taxon>rosids</taxon>
        <taxon>fabids</taxon>
        <taxon>Fabales</taxon>
        <taxon>Fabaceae</taxon>
        <taxon>Papilionoideae</taxon>
        <taxon>50 kb inversion clade</taxon>
        <taxon>NPAAA clade</taxon>
        <taxon>indigoferoid/millettioid clade</taxon>
        <taxon>Phaseoleae</taxon>
        <taxon>Phaseolus</taxon>
    </lineage>
</organism>
<dbReference type="CDD" id="cd22160">
    <property type="entry name" value="F-box_AtFBL13-like"/>
    <property type="match status" value="1"/>
</dbReference>
<dbReference type="EMBL" id="FJ817291">
    <property type="protein sequence ID" value="ACZ74691.1"/>
    <property type="molecule type" value="Genomic_DNA"/>
</dbReference>
<dbReference type="InterPro" id="IPR001810">
    <property type="entry name" value="F-box_dom"/>
</dbReference>
<dbReference type="SMART" id="SM00256">
    <property type="entry name" value="FBOX"/>
    <property type="match status" value="1"/>
</dbReference>
<dbReference type="PANTHER" id="PTHR31900:SF34">
    <property type="entry name" value="EMB|CAB62440.1-RELATED"/>
    <property type="match status" value="1"/>
</dbReference>
<dbReference type="Pfam" id="PF00646">
    <property type="entry name" value="F-box"/>
    <property type="match status" value="1"/>
</dbReference>
<dbReference type="InterPro" id="IPR050232">
    <property type="entry name" value="FBL13/AtMIF1-like"/>
</dbReference>